<dbReference type="Pfam" id="PF12015">
    <property type="entry name" value="Bud3_N"/>
    <property type="match status" value="1"/>
</dbReference>
<evidence type="ECO:0000313" key="3">
    <source>
        <dbReference type="EMBL" id="KNE00534.1"/>
    </source>
</evidence>
<dbReference type="SMART" id="SM00325">
    <property type="entry name" value="RhoGEF"/>
    <property type="match status" value="1"/>
</dbReference>
<name>A0A0L0P2N0_CANAR</name>
<dbReference type="VEuPathDB" id="FungiDB:CJJ09_002200"/>
<feature type="compositionally biased region" description="Polar residues" evidence="1">
    <location>
        <begin position="916"/>
        <end position="940"/>
    </location>
</feature>
<feature type="region of interest" description="Disordered" evidence="1">
    <location>
        <begin position="899"/>
        <end position="960"/>
    </location>
</feature>
<dbReference type="VEuPathDB" id="FungiDB:CJJ07_001655"/>
<feature type="domain" description="DH" evidence="2">
    <location>
        <begin position="258"/>
        <end position="455"/>
    </location>
</feature>
<dbReference type="InterPro" id="IPR021895">
    <property type="entry name" value="Bud3_N"/>
</dbReference>
<dbReference type="InterPro" id="IPR057454">
    <property type="entry name" value="Bud3_C"/>
</dbReference>
<accession>A0A0L0P2N0</accession>
<evidence type="ECO:0000259" key="2">
    <source>
        <dbReference type="PROSITE" id="PS50010"/>
    </source>
</evidence>
<dbReference type="VEuPathDB" id="FungiDB:QG37_02566"/>
<dbReference type="SUPFAM" id="SSF48065">
    <property type="entry name" value="DBL homology domain (DH-domain)"/>
    <property type="match status" value="1"/>
</dbReference>
<comment type="caution">
    <text evidence="3">The sequence shown here is derived from an EMBL/GenBank/DDBJ whole genome shotgun (WGS) entry which is preliminary data.</text>
</comment>
<evidence type="ECO:0000256" key="1">
    <source>
        <dbReference type="SAM" id="MobiDB-lite"/>
    </source>
</evidence>
<dbReference type="VEuPathDB" id="FungiDB:CJI97_000229"/>
<sequence>MDIYKRYASGEHDREFFAKHNNNELIKLRPLLGQFDNVDAKSVSRPVLYWQAIFPQAAFFAGYDHELFGHVVTVVYKNEVTSKLSAVSITKYGCNVYENLLLDVRLRFWPACENLDEKHKDSNVRRALAIANLKNHNQLHNNSESFHSRWDETNAGALASSMDVLTGKVPVELGEKLLQLGLLQDHWVSSMLVDVVYDSKTPLNGENTIEENNKLVFALGKQMDQLFDPLLEYSPQAMDYHYVIPQHPVPTVLQNNVQVNKVLDELFDVQANYAMDLIAILQDLINPLRAKVLSSKSSLGIQKVNLIFPPTIDEICRINCILHDSLTRARKYGYVEVFHVFENILPYFYKAFIRHEANLRNFHSRLSKFLEKESKLMSSPEINRRKFSARSIEAIVSGSILELPRLKLILKRLHSLIEMEKARYKDIEQANNSEAPILDKAFNTCVEIIDSFGYNEQEQEPSTKNRVFTPSGKLLTEIATEWPNELQYGWINRKVIGVHEMKEVISTPASSQILIIFSDSLLFLDLFLNETDSSLLVPSVLMNSLINEKPLPKLSQFPQLKVKFWCPVTDVIAQGYQFQDETFLSFMAFGESEFRDRNGSPQNLVQTFKVVDCAEHSITSSLQKAKVLQKTTSFHLFSDQEGGILRLYCAHERHAYKSEASTAPIVILLNLNHDEIERVFNDHPHVYLVLNASFLNHHTVHISGHDRSGKYKVEEIVGIADLRESVREMLSQAIDAFYHSSHFSNVVIQGYEKSLAYFADSYAKETLGKAILKVAKDMPSGQEMNKITSESLTAGEQERNVSGRSRNISAERSKPLKNYGEPNADSENLSVEAASTCMPKLFLLSLFHKLGKKKRKTPRKSVPADIRVKESEKKVPGTENPCGKKQVYESIYKPVPTLRESSISSAPVSEREPQHRSLSTNTGSSSHYTNTSLQVQSNFQFPPGPAVENAITDGSHSKPATLPVKRVVSTVHEEGQIPDDQLPNTTITDINLPDIEKNDVMLDTVVDRVLESKEAAPQSPQYRVTQGKKLFSESGIPSKPKKRVFLSQDIANALEQINAAGISPETYAKYKKYEELPTVDFYSDGEANWITITREDSSNLAREVRAMKEEANMDTLDVIDVGNAGSPLRMTPQKIRYNTSDGTISSTDNDGIDENLSQDTVKLQPSQPPAHNVLPTEESQESLSSFQYMSEFGRKLDEGFHLEDLWDQRSLPFTVDTLVVEEKEEPENKSTSDMHSLTVSSEEYFSPEEYMSALKSELFPEEVDVGHTVTLSSSEKTLMNVAREFEKADDDNGFQIKFDSVAYLSDILNGTVKI</sequence>
<dbReference type="EMBL" id="LGST01000018">
    <property type="protein sequence ID" value="KNE00534.1"/>
    <property type="molecule type" value="Genomic_DNA"/>
</dbReference>
<dbReference type="VEuPathDB" id="FungiDB:CJI96_0000954"/>
<dbReference type="Pfam" id="PF00621">
    <property type="entry name" value="RhoGEF"/>
    <property type="match status" value="1"/>
</dbReference>
<dbReference type="Proteomes" id="UP000037122">
    <property type="component" value="Unassembled WGS sequence"/>
</dbReference>
<dbReference type="Pfam" id="PF25351">
    <property type="entry name" value="PH_BUD3_C"/>
    <property type="match status" value="1"/>
</dbReference>
<feature type="region of interest" description="Disordered" evidence="1">
    <location>
        <begin position="1162"/>
        <end position="1184"/>
    </location>
</feature>
<gene>
    <name evidence="3" type="ORF">QG37_02566</name>
</gene>
<feature type="compositionally biased region" description="Polar residues" evidence="1">
    <location>
        <begin position="782"/>
        <end position="795"/>
    </location>
</feature>
<reference evidence="4" key="1">
    <citation type="journal article" date="2015" name="BMC Genomics">
        <title>Draft genome of a commonly misdiagnosed multidrug resistant pathogen Candida auris.</title>
        <authorList>
            <person name="Chatterjee S."/>
            <person name="Alampalli S.V."/>
            <person name="Nageshan R.K."/>
            <person name="Chettiar S.T."/>
            <person name="Joshi S."/>
            <person name="Tatu U.S."/>
        </authorList>
    </citation>
    <scope>NUCLEOTIDE SEQUENCE [LARGE SCALE GENOMIC DNA]</scope>
    <source>
        <strain evidence="4">6684</strain>
    </source>
</reference>
<dbReference type="Gene3D" id="1.20.900.10">
    <property type="entry name" value="Dbl homology (DH) domain"/>
    <property type="match status" value="1"/>
</dbReference>
<dbReference type="InterPro" id="IPR000219">
    <property type="entry name" value="DH_dom"/>
</dbReference>
<feature type="region of interest" description="Disordered" evidence="1">
    <location>
        <begin position="782"/>
        <end position="824"/>
    </location>
</feature>
<dbReference type="InterPro" id="IPR035899">
    <property type="entry name" value="DBL_dom_sf"/>
</dbReference>
<dbReference type="VEuPathDB" id="FungiDB:B9J08_000228"/>
<proteinExistence type="predicted"/>
<protein>
    <recommendedName>
        <fullName evidence="2">DH domain-containing protein</fullName>
    </recommendedName>
</protein>
<organism evidence="3 4">
    <name type="scientific">Candidozyma auris</name>
    <name type="common">Yeast</name>
    <name type="synonym">Candida auris</name>
    <dbReference type="NCBI Taxonomy" id="498019"/>
    <lineage>
        <taxon>Eukaryota</taxon>
        <taxon>Fungi</taxon>
        <taxon>Dikarya</taxon>
        <taxon>Ascomycota</taxon>
        <taxon>Saccharomycotina</taxon>
        <taxon>Pichiomycetes</taxon>
        <taxon>Metschnikowiaceae</taxon>
        <taxon>Candidozyma</taxon>
    </lineage>
</organism>
<dbReference type="PROSITE" id="PS50010">
    <property type="entry name" value="DH_2"/>
    <property type="match status" value="1"/>
</dbReference>
<evidence type="ECO:0000313" key="4">
    <source>
        <dbReference type="Proteomes" id="UP000037122"/>
    </source>
</evidence>
<dbReference type="GO" id="GO:0005085">
    <property type="term" value="F:guanyl-nucleotide exchange factor activity"/>
    <property type="evidence" value="ECO:0007669"/>
    <property type="project" value="InterPro"/>
</dbReference>